<reference evidence="3" key="1">
    <citation type="submission" date="2016-06" db="UniProtKB">
        <authorList>
            <consortium name="WormBaseParasite"/>
        </authorList>
    </citation>
    <scope>IDENTIFICATION</scope>
</reference>
<gene>
    <name evidence="1" type="ORF">GPUH_LOCUS3969</name>
</gene>
<dbReference type="OrthoDB" id="636773at2759"/>
<dbReference type="PANTHER" id="PTHR45943:SF1">
    <property type="entry name" value="E3 UBIQUITIN-PROTEIN LIGASE MYCBP2"/>
    <property type="match status" value="1"/>
</dbReference>
<dbReference type="AlphaFoldDB" id="A0A183D5I0"/>
<organism evidence="3">
    <name type="scientific">Gongylonema pulchrum</name>
    <dbReference type="NCBI Taxonomy" id="637853"/>
    <lineage>
        <taxon>Eukaryota</taxon>
        <taxon>Metazoa</taxon>
        <taxon>Ecdysozoa</taxon>
        <taxon>Nematoda</taxon>
        <taxon>Chromadorea</taxon>
        <taxon>Rhabditida</taxon>
        <taxon>Spirurina</taxon>
        <taxon>Spiruromorpha</taxon>
        <taxon>Spiruroidea</taxon>
        <taxon>Gongylonematidae</taxon>
        <taxon>Gongylonema</taxon>
    </lineage>
</organism>
<dbReference type="GO" id="GO:0007411">
    <property type="term" value="P:axon guidance"/>
    <property type="evidence" value="ECO:0007669"/>
    <property type="project" value="TreeGrafter"/>
</dbReference>
<dbReference type="Proteomes" id="UP000271098">
    <property type="component" value="Unassembled WGS sequence"/>
</dbReference>
<sequence>MHFCSVLIRNFSAFNAEAKQHAGKSGNEVVLMGLKCMFSILRELNRRDSELCAEALTSLLRLIEHLPADALANESHASIESLHSMLYQLRMEGSAEVSSKAASCMIALATAYGGSGFILASAATLFCDKPKNVPADTAQLVDVPENYRRLSNLMRRVLLGNISDPGW</sequence>
<dbReference type="GO" id="GO:0008582">
    <property type="term" value="P:regulation of synaptic assembly at neuromuscular junction"/>
    <property type="evidence" value="ECO:0007669"/>
    <property type="project" value="TreeGrafter"/>
</dbReference>
<name>A0A183D5I0_9BILA</name>
<dbReference type="GO" id="GO:0005886">
    <property type="term" value="C:plasma membrane"/>
    <property type="evidence" value="ECO:0007669"/>
    <property type="project" value="TreeGrafter"/>
</dbReference>
<evidence type="ECO:0000313" key="3">
    <source>
        <dbReference type="WBParaSite" id="GPUH_0000397801-mRNA-1"/>
    </source>
</evidence>
<dbReference type="PANTHER" id="PTHR45943">
    <property type="entry name" value="E3 UBIQUITIN-PROTEIN LIGASE MYCBP2"/>
    <property type="match status" value="1"/>
</dbReference>
<reference evidence="1 2" key="2">
    <citation type="submission" date="2018-11" db="EMBL/GenBank/DDBJ databases">
        <authorList>
            <consortium name="Pathogen Informatics"/>
        </authorList>
    </citation>
    <scope>NUCLEOTIDE SEQUENCE [LARGE SCALE GENOMIC DNA]</scope>
</reference>
<evidence type="ECO:0000313" key="1">
    <source>
        <dbReference type="EMBL" id="VDK41700.1"/>
    </source>
</evidence>
<dbReference type="GO" id="GO:0061630">
    <property type="term" value="F:ubiquitin protein ligase activity"/>
    <property type="evidence" value="ECO:0007669"/>
    <property type="project" value="TreeGrafter"/>
</dbReference>
<dbReference type="WBParaSite" id="GPUH_0000397801-mRNA-1">
    <property type="protein sequence ID" value="GPUH_0000397801-mRNA-1"/>
    <property type="gene ID" value="GPUH_0000397801"/>
</dbReference>
<keyword evidence="2" id="KW-1185">Reference proteome</keyword>
<accession>A0A183D5I0</accession>
<proteinExistence type="predicted"/>
<protein>
    <submittedName>
        <fullName evidence="3">MMS19 nucleotide excision repair protein</fullName>
    </submittedName>
</protein>
<dbReference type="GO" id="GO:0005634">
    <property type="term" value="C:nucleus"/>
    <property type="evidence" value="ECO:0007669"/>
    <property type="project" value="TreeGrafter"/>
</dbReference>
<dbReference type="EMBL" id="UYRT01007139">
    <property type="protein sequence ID" value="VDK41700.1"/>
    <property type="molecule type" value="Genomic_DNA"/>
</dbReference>
<evidence type="ECO:0000313" key="2">
    <source>
        <dbReference type="Proteomes" id="UP000271098"/>
    </source>
</evidence>